<keyword evidence="4" id="KW-0496">Mitochondrion</keyword>
<dbReference type="Proteomes" id="UP000290189">
    <property type="component" value="Unassembled WGS sequence"/>
</dbReference>
<feature type="region of interest" description="Disordered" evidence="1">
    <location>
        <begin position="538"/>
        <end position="580"/>
    </location>
</feature>
<feature type="transmembrane region" description="Helical" evidence="2">
    <location>
        <begin position="21"/>
        <end position="40"/>
    </location>
</feature>
<feature type="compositionally biased region" description="Basic and acidic residues" evidence="1">
    <location>
        <begin position="549"/>
        <end position="567"/>
    </location>
</feature>
<keyword evidence="2" id="KW-1133">Transmembrane helix</keyword>
<accession>A0A0G4J2Q8</accession>
<dbReference type="Proteomes" id="UP000039324">
    <property type="component" value="Unassembled WGS sequence"/>
</dbReference>
<evidence type="ECO:0000313" key="6">
    <source>
        <dbReference type="Proteomes" id="UP000290189"/>
    </source>
</evidence>
<feature type="compositionally biased region" description="Basic residues" evidence="1">
    <location>
        <begin position="568"/>
        <end position="580"/>
    </location>
</feature>
<name>A0A0G4J2Q8_PLABS</name>
<organism evidence="3 5">
    <name type="scientific">Plasmodiophora brassicae</name>
    <name type="common">Clubroot disease agent</name>
    <dbReference type="NCBI Taxonomy" id="37360"/>
    <lineage>
        <taxon>Eukaryota</taxon>
        <taxon>Sar</taxon>
        <taxon>Rhizaria</taxon>
        <taxon>Endomyxa</taxon>
        <taxon>Phytomyxea</taxon>
        <taxon>Plasmodiophorida</taxon>
        <taxon>Plasmodiophoridae</taxon>
        <taxon>Plasmodiophora</taxon>
    </lineage>
</organism>
<evidence type="ECO:0000256" key="2">
    <source>
        <dbReference type="SAM" id="Phobius"/>
    </source>
</evidence>
<evidence type="ECO:0000313" key="3">
    <source>
        <dbReference type="EMBL" id="CEP01928.1"/>
    </source>
</evidence>
<protein>
    <recommendedName>
        <fullName evidence="7">SH3 domain-containing protein</fullName>
    </recommendedName>
</protein>
<reference evidence="3 5" key="1">
    <citation type="submission" date="2015-02" db="EMBL/GenBank/DDBJ databases">
        <authorList>
            <person name="Chooi Y.-H."/>
        </authorList>
    </citation>
    <scope>NUCLEOTIDE SEQUENCE [LARGE SCALE GENOMIC DNA]</scope>
    <source>
        <strain evidence="3">E3</strain>
    </source>
</reference>
<keyword evidence="5" id="KW-1185">Reference proteome</keyword>
<sequence length="580" mass="63225">MGVDAAYDGTGKAASRPLGSMVIGLAVAASFGLFGMAATIRTRLSIADLVPVWTLQATAPWVLAFVIASVLLAVTFQQRRFRLPKVFGGGDDDDDGPQRWLTRTLFRVDGSAPEHTLSATARELVSVVAPVGTRWVFGKACRSGATGWIPQSALESVDNDKAPDIERERLRVQFRDDHFPDSSTSAPLPLATGIIWCVIVINPDRRIASGVSLGASSGHVAIVEMSPGRRSVRVGGPVPVDIDEPSSGTVDGDTIANLFAWVHTRLEPLRSVVIIEGTPSPCPAISGEWNGEASPAWVSLDILSAHLQRVHLRCEIALLVVHQTTRATLQTLHALYNCCRVLVAPQTCQAALSSPSTPLDLIHTLSTRPEADVQDLAATVSRGSSMTEMYTRAYPEVAVALKTFLTVTSSVLSLADDGERTALREHVSPWIHDSDASGAMIDRYVDVVGFCSAVVRVFPEVSELGRLLDDLVTAMDDMVVLRDRTQTFCGLSMFMPVWASPVDHARMRIMSQWNTYVDEMKLFYAFYDVTPRLHARLDTPGKSIQGSDGKQHRARDSKTEVDPAEKRFLRRKNGNRGMTR</sequence>
<evidence type="ECO:0000313" key="4">
    <source>
        <dbReference type="EMBL" id="SPQ98791.1"/>
    </source>
</evidence>
<dbReference type="EMBL" id="OVEO01000010">
    <property type="protein sequence ID" value="SPQ98791.1"/>
    <property type="molecule type" value="Genomic_DNA"/>
</dbReference>
<dbReference type="EMBL" id="CDSF01000122">
    <property type="protein sequence ID" value="CEP01928.1"/>
    <property type="molecule type" value="Genomic_DNA"/>
</dbReference>
<dbReference type="AlphaFoldDB" id="A0A0G4J2Q8"/>
<gene>
    <name evidence="3" type="ORF">PBRA_002193</name>
    <name evidence="4" type="ORF">PLBR_LOCUS6006</name>
</gene>
<feature type="transmembrane region" description="Helical" evidence="2">
    <location>
        <begin position="52"/>
        <end position="76"/>
    </location>
</feature>
<proteinExistence type="predicted"/>
<geneLocation type="mitochondrion" evidence="4"/>
<evidence type="ECO:0008006" key="7">
    <source>
        <dbReference type="Google" id="ProtNLM"/>
    </source>
</evidence>
<evidence type="ECO:0000313" key="5">
    <source>
        <dbReference type="Proteomes" id="UP000039324"/>
    </source>
</evidence>
<keyword evidence="2" id="KW-0812">Transmembrane</keyword>
<keyword evidence="2" id="KW-0472">Membrane</keyword>
<evidence type="ECO:0000256" key="1">
    <source>
        <dbReference type="SAM" id="MobiDB-lite"/>
    </source>
</evidence>
<reference evidence="4 6" key="2">
    <citation type="submission" date="2018-03" db="EMBL/GenBank/DDBJ databases">
        <authorList>
            <person name="Fogelqvist J."/>
        </authorList>
    </citation>
    <scope>NUCLEOTIDE SEQUENCE [LARGE SCALE GENOMIC DNA]</scope>
</reference>